<reference evidence="5 6" key="1">
    <citation type="submission" date="2016-10" db="EMBL/GenBank/DDBJ databases">
        <title>Draft genome sequences of four alkaliphilic bacteria belonging to the Anaerobacillus genus.</title>
        <authorList>
            <person name="Bassil N.M."/>
            <person name="Lloyd J.R."/>
        </authorList>
    </citation>
    <scope>NUCLEOTIDE SEQUENCE [LARGE SCALE GENOMIC DNA]</scope>
    <source>
        <strain evidence="5 6">DSM 15340</strain>
    </source>
</reference>
<dbReference type="InterPro" id="IPR020476">
    <property type="entry name" value="Nudix_hydrolase"/>
</dbReference>
<dbReference type="SUPFAM" id="SSF55811">
    <property type="entry name" value="Nudix"/>
    <property type="match status" value="1"/>
</dbReference>
<comment type="similarity">
    <text evidence="1 3">Belongs to the Nudix hydrolase family.</text>
</comment>
<accession>A0A1S2LHE3</accession>
<dbReference type="InterPro" id="IPR020084">
    <property type="entry name" value="NUDIX_hydrolase_CS"/>
</dbReference>
<name>A0A1S2LHE3_9BACI</name>
<proteinExistence type="inferred from homology"/>
<dbReference type="PANTHER" id="PTHR43736">
    <property type="entry name" value="ADP-RIBOSE PYROPHOSPHATASE"/>
    <property type="match status" value="1"/>
</dbReference>
<dbReference type="NCBIfam" id="TIGR02705">
    <property type="entry name" value="nudix_YtkD"/>
    <property type="match status" value="1"/>
</dbReference>
<dbReference type="AlphaFoldDB" id="A0A1S2LHE3"/>
<sequence>MQTKNYTFFDFYNNKVELSFEKDYFSKQPKHVWVICKYKEEWLLTRHEDRGIEFPGGKVEERETADEAAVREVYEETGGIVENLVKIGQYKVTARNDVVIKNIYFAKISTLKEKDHYFETAGPVLLKTLPNEIKQDKQYSFIMKDGVLTNSLQWLERHREELSI</sequence>
<evidence type="ECO:0000259" key="4">
    <source>
        <dbReference type="PROSITE" id="PS51462"/>
    </source>
</evidence>
<evidence type="ECO:0000313" key="6">
    <source>
        <dbReference type="Proteomes" id="UP000180098"/>
    </source>
</evidence>
<gene>
    <name evidence="5" type="ORF">BKP35_11985</name>
</gene>
<dbReference type="PANTHER" id="PTHR43736:SF1">
    <property type="entry name" value="DIHYDRONEOPTERIN TRIPHOSPHATE DIPHOSPHATASE"/>
    <property type="match status" value="1"/>
</dbReference>
<dbReference type="RefSeq" id="WP_071313583.1">
    <property type="nucleotide sequence ID" value="NZ_MLQQ01000026.1"/>
</dbReference>
<evidence type="ECO:0000256" key="2">
    <source>
        <dbReference type="ARBA" id="ARBA00022801"/>
    </source>
</evidence>
<dbReference type="Pfam" id="PF00293">
    <property type="entry name" value="NUDIX"/>
    <property type="match status" value="1"/>
</dbReference>
<evidence type="ECO:0000256" key="3">
    <source>
        <dbReference type="RuleBase" id="RU003476"/>
    </source>
</evidence>
<protein>
    <submittedName>
        <fullName evidence="5">Nucleoside triphosphatase YtkD</fullName>
    </submittedName>
</protein>
<feature type="domain" description="Nudix hydrolase" evidence="4">
    <location>
        <begin position="25"/>
        <end position="164"/>
    </location>
</feature>
<keyword evidence="6" id="KW-1185">Reference proteome</keyword>
<dbReference type="InterPro" id="IPR014078">
    <property type="entry name" value="Nudix_YtkD"/>
</dbReference>
<dbReference type="Gene3D" id="3.90.79.10">
    <property type="entry name" value="Nucleoside Triphosphate Pyrophosphohydrolase"/>
    <property type="match status" value="1"/>
</dbReference>
<evidence type="ECO:0000313" key="5">
    <source>
        <dbReference type="EMBL" id="OIJ11650.1"/>
    </source>
</evidence>
<dbReference type="PROSITE" id="PS51462">
    <property type="entry name" value="NUDIX"/>
    <property type="match status" value="1"/>
</dbReference>
<organism evidence="5 6">
    <name type="scientific">Anaerobacillus arseniciselenatis</name>
    <dbReference type="NCBI Taxonomy" id="85682"/>
    <lineage>
        <taxon>Bacteria</taxon>
        <taxon>Bacillati</taxon>
        <taxon>Bacillota</taxon>
        <taxon>Bacilli</taxon>
        <taxon>Bacillales</taxon>
        <taxon>Bacillaceae</taxon>
        <taxon>Anaerobacillus</taxon>
    </lineage>
</organism>
<dbReference type="InterPro" id="IPR015797">
    <property type="entry name" value="NUDIX_hydrolase-like_dom_sf"/>
</dbReference>
<dbReference type="Proteomes" id="UP000180098">
    <property type="component" value="Unassembled WGS sequence"/>
</dbReference>
<dbReference type="PRINTS" id="PR00502">
    <property type="entry name" value="NUDIXFAMILY"/>
</dbReference>
<dbReference type="PROSITE" id="PS00893">
    <property type="entry name" value="NUDIX_BOX"/>
    <property type="match status" value="1"/>
</dbReference>
<dbReference type="CDD" id="cd04665">
    <property type="entry name" value="NUDIX_RppH"/>
    <property type="match status" value="1"/>
</dbReference>
<evidence type="ECO:0000256" key="1">
    <source>
        <dbReference type="ARBA" id="ARBA00005582"/>
    </source>
</evidence>
<dbReference type="EMBL" id="MLQQ01000026">
    <property type="protein sequence ID" value="OIJ11650.1"/>
    <property type="molecule type" value="Genomic_DNA"/>
</dbReference>
<comment type="caution">
    <text evidence="5">The sequence shown here is derived from an EMBL/GenBank/DDBJ whole genome shotgun (WGS) entry which is preliminary data.</text>
</comment>
<keyword evidence="2 3" id="KW-0378">Hydrolase</keyword>
<dbReference type="InterPro" id="IPR000086">
    <property type="entry name" value="NUDIX_hydrolase_dom"/>
</dbReference>
<dbReference type="GO" id="GO:0016787">
    <property type="term" value="F:hydrolase activity"/>
    <property type="evidence" value="ECO:0007669"/>
    <property type="project" value="UniProtKB-KW"/>
</dbReference>